<keyword evidence="3" id="KW-1185">Reference proteome</keyword>
<protein>
    <submittedName>
        <fullName evidence="2">Uncharacterized protein</fullName>
    </submittedName>
</protein>
<keyword evidence="1" id="KW-1133">Transmembrane helix</keyword>
<keyword evidence="1" id="KW-0472">Membrane</keyword>
<gene>
    <name evidence="2" type="ORF">GCM10008959_41330</name>
</gene>
<dbReference type="Proteomes" id="UP000634308">
    <property type="component" value="Unassembled WGS sequence"/>
</dbReference>
<reference evidence="3" key="1">
    <citation type="journal article" date="2019" name="Int. J. Syst. Evol. Microbiol.">
        <title>The Global Catalogue of Microorganisms (GCM) 10K type strain sequencing project: providing services to taxonomists for standard genome sequencing and annotation.</title>
        <authorList>
            <consortium name="The Broad Institute Genomics Platform"/>
            <consortium name="The Broad Institute Genome Sequencing Center for Infectious Disease"/>
            <person name="Wu L."/>
            <person name="Ma J."/>
        </authorList>
    </citation>
    <scope>NUCLEOTIDE SEQUENCE [LARGE SCALE GENOMIC DNA]</scope>
    <source>
        <strain evidence="3">JCM 31404</strain>
    </source>
</reference>
<feature type="transmembrane region" description="Helical" evidence="1">
    <location>
        <begin position="93"/>
        <end position="114"/>
    </location>
</feature>
<evidence type="ECO:0000313" key="3">
    <source>
        <dbReference type="Proteomes" id="UP000634308"/>
    </source>
</evidence>
<accession>A0ABQ2S1G0</accession>
<keyword evidence="1" id="KW-0812">Transmembrane</keyword>
<organism evidence="2 3">
    <name type="scientific">Deinococcus seoulensis</name>
    <dbReference type="NCBI Taxonomy" id="1837379"/>
    <lineage>
        <taxon>Bacteria</taxon>
        <taxon>Thermotogati</taxon>
        <taxon>Deinococcota</taxon>
        <taxon>Deinococci</taxon>
        <taxon>Deinococcales</taxon>
        <taxon>Deinococcaceae</taxon>
        <taxon>Deinococcus</taxon>
    </lineage>
</organism>
<name>A0ABQ2S1G0_9DEIO</name>
<comment type="caution">
    <text evidence="2">The sequence shown here is derived from an EMBL/GenBank/DDBJ whole genome shotgun (WGS) entry which is preliminary data.</text>
</comment>
<dbReference type="EMBL" id="BMQM01000066">
    <property type="protein sequence ID" value="GGR76240.1"/>
    <property type="molecule type" value="Genomic_DNA"/>
</dbReference>
<sequence length="116" mass="13322">MQRKGQEVLRERQNVWRALDACETEKRQLDSHHARFARGAEPLEGPLAGGVPSQEVTAVVQKLQRAAADLTAIDQQEIRARSELRDTERRARLFQMWLIVLAAVILLVSIYLLFFR</sequence>
<proteinExistence type="predicted"/>
<evidence type="ECO:0000256" key="1">
    <source>
        <dbReference type="SAM" id="Phobius"/>
    </source>
</evidence>
<evidence type="ECO:0000313" key="2">
    <source>
        <dbReference type="EMBL" id="GGR76240.1"/>
    </source>
</evidence>